<feature type="zinc finger region" description="TRAF-type" evidence="4">
    <location>
        <begin position="390"/>
        <end position="435"/>
    </location>
</feature>
<evidence type="ECO:0000313" key="10">
    <source>
        <dbReference type="Proteomes" id="UP001497525"/>
    </source>
</evidence>
<dbReference type="PANTHER" id="PTHR19964">
    <property type="entry name" value="MULTIPLE PDZ DOMAIN PROTEIN"/>
    <property type="match status" value="1"/>
</dbReference>
<dbReference type="InterPro" id="IPR001293">
    <property type="entry name" value="Znf_TRAF"/>
</dbReference>
<feature type="domain" description="TRAF-type" evidence="8">
    <location>
        <begin position="390"/>
        <end position="435"/>
    </location>
</feature>
<dbReference type="SUPFAM" id="SSF50156">
    <property type="entry name" value="PDZ domain-like"/>
    <property type="match status" value="4"/>
</dbReference>
<organism evidence="9 10">
    <name type="scientific">Calicophoron daubneyi</name>
    <name type="common">Rumen fluke</name>
    <name type="synonym">Paramphistomum daubneyi</name>
    <dbReference type="NCBI Taxonomy" id="300641"/>
    <lineage>
        <taxon>Eukaryota</taxon>
        <taxon>Metazoa</taxon>
        <taxon>Spiralia</taxon>
        <taxon>Lophotrochozoa</taxon>
        <taxon>Platyhelminthes</taxon>
        <taxon>Trematoda</taxon>
        <taxon>Digenea</taxon>
        <taxon>Plagiorchiida</taxon>
        <taxon>Pronocephalata</taxon>
        <taxon>Paramphistomoidea</taxon>
        <taxon>Paramphistomidae</taxon>
        <taxon>Calicophoron</taxon>
    </lineage>
</organism>
<evidence type="ECO:0000256" key="1">
    <source>
        <dbReference type="ARBA" id="ARBA00022723"/>
    </source>
</evidence>
<gene>
    <name evidence="9" type="ORF">CDAUBV1_LOCUS17620</name>
</gene>
<evidence type="ECO:0000259" key="8">
    <source>
        <dbReference type="PROSITE" id="PS50145"/>
    </source>
</evidence>
<evidence type="ECO:0000256" key="5">
    <source>
        <dbReference type="SAM" id="MobiDB-lite"/>
    </source>
</evidence>
<dbReference type="InterPro" id="IPR051342">
    <property type="entry name" value="PDZ_scaffold"/>
</dbReference>
<feature type="domain" description="RING-type" evidence="6">
    <location>
        <begin position="328"/>
        <end position="366"/>
    </location>
</feature>
<dbReference type="PROSITE" id="PS50106">
    <property type="entry name" value="PDZ"/>
    <property type="match status" value="4"/>
</dbReference>
<feature type="region of interest" description="Disordered" evidence="5">
    <location>
        <begin position="765"/>
        <end position="827"/>
    </location>
</feature>
<dbReference type="SUPFAM" id="SSF49599">
    <property type="entry name" value="TRAF domain-like"/>
    <property type="match status" value="1"/>
</dbReference>
<feature type="region of interest" description="Disordered" evidence="5">
    <location>
        <begin position="80"/>
        <end position="101"/>
    </location>
</feature>
<dbReference type="Gene3D" id="3.30.40.10">
    <property type="entry name" value="Zinc/RING finger domain, C3HC4 (zinc finger)"/>
    <property type="match status" value="1"/>
</dbReference>
<dbReference type="PROSITE" id="PS50089">
    <property type="entry name" value="ZF_RING_2"/>
    <property type="match status" value="1"/>
</dbReference>
<feature type="compositionally biased region" description="Polar residues" evidence="5">
    <location>
        <begin position="81"/>
        <end position="98"/>
    </location>
</feature>
<feature type="domain" description="PDZ" evidence="7">
    <location>
        <begin position="549"/>
        <end position="634"/>
    </location>
</feature>
<name>A0AAV2TYB1_CALDB</name>
<dbReference type="Pfam" id="PF00595">
    <property type="entry name" value="PDZ"/>
    <property type="match status" value="4"/>
</dbReference>
<feature type="compositionally biased region" description="Basic and acidic residues" evidence="5">
    <location>
        <begin position="786"/>
        <end position="795"/>
    </location>
</feature>
<evidence type="ECO:0000256" key="2">
    <source>
        <dbReference type="ARBA" id="ARBA00022771"/>
    </source>
</evidence>
<dbReference type="Pfam" id="PF00097">
    <property type="entry name" value="zf-C3HC4"/>
    <property type="match status" value="1"/>
</dbReference>
<protein>
    <submittedName>
        <fullName evidence="9">Uncharacterized protein</fullName>
    </submittedName>
</protein>
<dbReference type="GO" id="GO:0008270">
    <property type="term" value="F:zinc ion binding"/>
    <property type="evidence" value="ECO:0007669"/>
    <property type="project" value="UniProtKB-KW"/>
</dbReference>
<feature type="compositionally biased region" description="Low complexity" evidence="5">
    <location>
        <begin position="256"/>
        <end position="271"/>
    </location>
</feature>
<dbReference type="InterPro" id="IPR001841">
    <property type="entry name" value="Znf_RING"/>
</dbReference>
<feature type="compositionally biased region" description="Polar residues" evidence="5">
    <location>
        <begin position="237"/>
        <end position="252"/>
    </location>
</feature>
<dbReference type="Proteomes" id="UP001497525">
    <property type="component" value="Unassembled WGS sequence"/>
</dbReference>
<feature type="compositionally biased region" description="Basic residues" evidence="5">
    <location>
        <begin position="209"/>
        <end position="220"/>
    </location>
</feature>
<dbReference type="InterPro" id="IPR001478">
    <property type="entry name" value="PDZ"/>
</dbReference>
<feature type="region of interest" description="Disordered" evidence="5">
    <location>
        <begin position="522"/>
        <end position="547"/>
    </location>
</feature>
<evidence type="ECO:0000256" key="3">
    <source>
        <dbReference type="ARBA" id="ARBA00022833"/>
    </source>
</evidence>
<feature type="compositionally biased region" description="Polar residues" evidence="5">
    <location>
        <begin position="814"/>
        <end position="827"/>
    </location>
</feature>
<dbReference type="InterPro" id="IPR013083">
    <property type="entry name" value="Znf_RING/FYVE/PHD"/>
</dbReference>
<feature type="region of interest" description="Disordered" evidence="5">
    <location>
        <begin position="1"/>
        <end position="24"/>
    </location>
</feature>
<evidence type="ECO:0000259" key="6">
    <source>
        <dbReference type="PROSITE" id="PS50089"/>
    </source>
</evidence>
<feature type="domain" description="PDZ" evidence="7">
    <location>
        <begin position="653"/>
        <end position="735"/>
    </location>
</feature>
<dbReference type="InterPro" id="IPR017907">
    <property type="entry name" value="Znf_RING_CS"/>
</dbReference>
<dbReference type="CDD" id="cd06679">
    <property type="entry name" value="PDZ3_LNX1_2-like"/>
    <property type="match status" value="1"/>
</dbReference>
<dbReference type="SMART" id="SM00228">
    <property type="entry name" value="PDZ"/>
    <property type="match status" value="4"/>
</dbReference>
<dbReference type="Gene3D" id="2.30.42.10">
    <property type="match status" value="4"/>
</dbReference>
<dbReference type="SMART" id="SM00184">
    <property type="entry name" value="RING"/>
    <property type="match status" value="1"/>
</dbReference>
<dbReference type="AlphaFoldDB" id="A0AAV2TYB1"/>
<feature type="domain" description="PDZ" evidence="7">
    <location>
        <begin position="1001"/>
        <end position="1114"/>
    </location>
</feature>
<feature type="region of interest" description="Disordered" evidence="5">
    <location>
        <begin position="192"/>
        <end position="284"/>
    </location>
</feature>
<accession>A0AAV2TYB1</accession>
<dbReference type="EMBL" id="CAXLJL010001033">
    <property type="protein sequence ID" value="CAL5142394.1"/>
    <property type="molecule type" value="Genomic_DNA"/>
</dbReference>
<evidence type="ECO:0000313" key="9">
    <source>
        <dbReference type="EMBL" id="CAL5142394.1"/>
    </source>
</evidence>
<keyword evidence="2 4" id="KW-0863">Zinc-finger</keyword>
<proteinExistence type="predicted"/>
<evidence type="ECO:0000256" key="4">
    <source>
        <dbReference type="PROSITE-ProRule" id="PRU00207"/>
    </source>
</evidence>
<dbReference type="InterPro" id="IPR018957">
    <property type="entry name" value="Znf_C3HC4_RING-type"/>
</dbReference>
<reference evidence="9" key="1">
    <citation type="submission" date="2024-06" db="EMBL/GenBank/DDBJ databases">
        <authorList>
            <person name="Liu X."/>
            <person name="Lenzi L."/>
            <person name="Haldenby T S."/>
            <person name="Uol C."/>
        </authorList>
    </citation>
    <scope>NUCLEOTIDE SEQUENCE</scope>
</reference>
<dbReference type="SUPFAM" id="SSF57850">
    <property type="entry name" value="RING/U-box"/>
    <property type="match status" value="1"/>
</dbReference>
<dbReference type="CDD" id="cd16637">
    <property type="entry name" value="mRING-HC-C3HC3D_LNX1-like"/>
    <property type="match status" value="1"/>
</dbReference>
<dbReference type="InterPro" id="IPR036034">
    <property type="entry name" value="PDZ_sf"/>
</dbReference>
<comment type="caution">
    <text evidence="9">The sequence shown here is derived from an EMBL/GenBank/DDBJ whole genome shotgun (WGS) entry which is preliminary data.</text>
</comment>
<keyword evidence="3 4" id="KW-0862">Zinc</keyword>
<dbReference type="PANTHER" id="PTHR19964:SF84">
    <property type="entry name" value="LIGAND OF NUMB PROTEIN X 2-LIKE ISOFORM X1"/>
    <property type="match status" value="1"/>
</dbReference>
<dbReference type="PROSITE" id="PS50145">
    <property type="entry name" value="ZF_TRAF"/>
    <property type="match status" value="1"/>
</dbReference>
<feature type="domain" description="PDZ" evidence="7">
    <location>
        <begin position="876"/>
        <end position="950"/>
    </location>
</feature>
<evidence type="ECO:0000259" key="7">
    <source>
        <dbReference type="PROSITE" id="PS50106"/>
    </source>
</evidence>
<feature type="compositionally biased region" description="Polar residues" evidence="5">
    <location>
        <begin position="796"/>
        <end position="805"/>
    </location>
</feature>
<feature type="compositionally biased region" description="Polar residues" evidence="5">
    <location>
        <begin position="775"/>
        <end position="784"/>
    </location>
</feature>
<keyword evidence="1 4" id="KW-0479">Metal-binding</keyword>
<sequence length="1118" mass="121290">MASDTSSRLKATGRCLDGTGNMGEGSGTGVMIAGSSGYNALTVTNLPPAPQVGTENPDSNRCVYDNLRDFPPQTEFEVIKDSSQPEQQNPSSDNQCPTDLQAGLYLMPSNPPGDECENLVSTNPDVLTLEDRGDLTQADIDMNISTSPPGICSSPPKFEPPPLPRTLVAPPLSEGQPLTRYPFSPGVLTTTMPSAFPSPRSAFTELHPRSGHNSRSHSSSHRSITNVSRTGLGDKNVPQSHQSPAGRQNIITTVAHHGSSSGSSHCSSHSSVPSPIQYDALSSSASSSRSAGGGGCPPVYCLVCGQSHDPSSAHRYNYTQAVDADLCCTLCHQPLVDPLDTKCGHTYCTPCLKSHLAVQALCPVDRQIINYLECQQASNIVKRLLDKLLVSCPNSQYCDIVVFRSNLEEHLKDWCPGTVVSCENAVRGCTFEGPRALYRHHRWKCPYHPISVGQLPTGQTVIGSPAGFRETGLIAHQVHATGPVLMSPHRSTAFSLRQPGRSLNPFHSQNFVPISACPSVSSRSELKPKHPNVNDSDDMPITEEDRPQSVVIHRSSKCLELGFTFVGGVDTPLSCIIIQEIYLDGAVALDGRLRPGDQILEVNGHIVTTCTHDEVRQLLSTSSSMVQLTIFREPSDLSIRRSAMMYSHEELFTVELCKRQNKVLGIKLVGKKHLPGLYVLELVPGCEAELDGRLKKDDQILEINGIDLSDGTQEQAAQIINSATEFVSFKVSRRTRADTPDILRTTNSSEEQVDISNSVRSLRLTSEVAKRQAPEQEQASVQDQSDADRIHRRSVDSQPTETSSLHAFHPPSSPSETFGVSNSTSQLLAEDEDKEINSIGLCFQSTEKKTDEGSIHSPLALHKDVQTSVMTCQDRTVTIKKAPEEPLGISVAGGAHSQRGDTPIYVTNINPECVLGRKNLVRRGDVLLEVNGIGLVGLTHNEAVDLLRRASLMKTHVQLRLISAPETSSGPDNFMPSWTFWLHLPPICQLARIIRLTRGIDTTGTQSSSGLEPLGFSIIGGLSEGMSTAYPDDEKKTQHVSERQKLGYTSLYPCPIVIKSIVPGLLAHRDGRLKCGDLILAVNKISMLNIPHSSAVRLLKQIPGDVALQIISWPGTIV</sequence>
<dbReference type="PROSITE" id="PS00518">
    <property type="entry name" value="ZF_RING_1"/>
    <property type="match status" value="1"/>
</dbReference>